<sequence length="136" mass="13933">MAFKLTSAAFLAAIVTVGAAAPLAAAPAMTKVDIAAFDPDKDGTIDAKEVETAAAAAFAKLEKDKDGTLDAKELEGRLTAADLKKADPDNDGTLDQKEYVALALGLFKAADPDNDGTVDARELSSPAGSALVQVIR</sequence>
<evidence type="ECO:0000313" key="4">
    <source>
        <dbReference type="Proteomes" id="UP000321750"/>
    </source>
</evidence>
<dbReference type="SUPFAM" id="SSF47473">
    <property type="entry name" value="EF-hand"/>
    <property type="match status" value="1"/>
</dbReference>
<feature type="signal peptide" evidence="1">
    <location>
        <begin position="1"/>
        <end position="20"/>
    </location>
</feature>
<comment type="caution">
    <text evidence="3">The sequence shown here is derived from an EMBL/GenBank/DDBJ whole genome shotgun (WGS) entry which is preliminary data.</text>
</comment>
<name>A0A512JF88_9HYPH</name>
<keyword evidence="4" id="KW-1185">Reference proteome</keyword>
<accession>A0A512JF88</accession>
<dbReference type="PROSITE" id="PS50222">
    <property type="entry name" value="EF_HAND_2"/>
    <property type="match status" value="1"/>
</dbReference>
<dbReference type="InterPro" id="IPR018247">
    <property type="entry name" value="EF_Hand_1_Ca_BS"/>
</dbReference>
<dbReference type="GO" id="GO:0005509">
    <property type="term" value="F:calcium ion binding"/>
    <property type="evidence" value="ECO:0007669"/>
    <property type="project" value="InterPro"/>
</dbReference>
<protein>
    <submittedName>
        <fullName evidence="3">Calcium-binding protein</fullName>
    </submittedName>
</protein>
<dbReference type="Proteomes" id="UP000321750">
    <property type="component" value="Unassembled WGS sequence"/>
</dbReference>
<dbReference type="PROSITE" id="PS00018">
    <property type="entry name" value="EF_HAND_1"/>
    <property type="match status" value="1"/>
</dbReference>
<keyword evidence="1" id="KW-0732">Signal</keyword>
<dbReference type="EMBL" id="BJZV01000002">
    <property type="protein sequence ID" value="GEP08618.1"/>
    <property type="molecule type" value="Genomic_DNA"/>
</dbReference>
<feature type="domain" description="EF-hand" evidence="2">
    <location>
        <begin position="49"/>
        <end position="84"/>
    </location>
</feature>
<dbReference type="AlphaFoldDB" id="A0A512JF88"/>
<dbReference type="InterPro" id="IPR002048">
    <property type="entry name" value="EF_hand_dom"/>
</dbReference>
<dbReference type="Gene3D" id="1.10.238.10">
    <property type="entry name" value="EF-hand"/>
    <property type="match status" value="2"/>
</dbReference>
<gene>
    <name evidence="3" type="ORF">MGN01_04630</name>
</gene>
<evidence type="ECO:0000313" key="3">
    <source>
        <dbReference type="EMBL" id="GEP08618.1"/>
    </source>
</evidence>
<dbReference type="Pfam" id="PF13202">
    <property type="entry name" value="EF-hand_5"/>
    <property type="match status" value="2"/>
</dbReference>
<dbReference type="InterPro" id="IPR011992">
    <property type="entry name" value="EF-hand-dom_pair"/>
</dbReference>
<evidence type="ECO:0000259" key="2">
    <source>
        <dbReference type="PROSITE" id="PS50222"/>
    </source>
</evidence>
<dbReference type="RefSeq" id="WP_147044974.1">
    <property type="nucleotide sequence ID" value="NZ_BJZV01000002.1"/>
</dbReference>
<proteinExistence type="predicted"/>
<organism evidence="3 4">
    <name type="scientific">Methylobacterium gnaphalii</name>
    <dbReference type="NCBI Taxonomy" id="1010610"/>
    <lineage>
        <taxon>Bacteria</taxon>
        <taxon>Pseudomonadati</taxon>
        <taxon>Pseudomonadota</taxon>
        <taxon>Alphaproteobacteria</taxon>
        <taxon>Hyphomicrobiales</taxon>
        <taxon>Methylobacteriaceae</taxon>
        <taxon>Methylobacterium</taxon>
    </lineage>
</organism>
<evidence type="ECO:0000256" key="1">
    <source>
        <dbReference type="SAM" id="SignalP"/>
    </source>
</evidence>
<reference evidence="3 4" key="1">
    <citation type="submission" date="2019-07" db="EMBL/GenBank/DDBJ databases">
        <title>Whole genome shotgun sequence of Methylobacterium gnaphalii NBRC 107716.</title>
        <authorList>
            <person name="Hosoyama A."/>
            <person name="Uohara A."/>
            <person name="Ohji S."/>
            <person name="Ichikawa N."/>
        </authorList>
    </citation>
    <scope>NUCLEOTIDE SEQUENCE [LARGE SCALE GENOMIC DNA]</scope>
    <source>
        <strain evidence="3 4">NBRC 107716</strain>
    </source>
</reference>
<dbReference type="OrthoDB" id="8453759at2"/>
<feature type="chain" id="PRO_5022074334" evidence="1">
    <location>
        <begin position="21"/>
        <end position="136"/>
    </location>
</feature>